<dbReference type="EMBL" id="JAUEPU010000011">
    <property type="protein sequence ID" value="KAK0498075.1"/>
    <property type="molecule type" value="Genomic_DNA"/>
</dbReference>
<evidence type="ECO:0000313" key="3">
    <source>
        <dbReference type="Proteomes" id="UP001175228"/>
    </source>
</evidence>
<comment type="caution">
    <text evidence="2">The sequence shown here is derived from an EMBL/GenBank/DDBJ whole genome shotgun (WGS) entry which is preliminary data.</text>
</comment>
<dbReference type="AlphaFoldDB" id="A0AA39UYB6"/>
<feature type="transmembrane region" description="Helical" evidence="1">
    <location>
        <begin position="34"/>
        <end position="51"/>
    </location>
</feature>
<keyword evidence="1" id="KW-0472">Membrane</keyword>
<dbReference type="Proteomes" id="UP001175228">
    <property type="component" value="Unassembled WGS sequence"/>
</dbReference>
<feature type="transmembrane region" description="Helical" evidence="1">
    <location>
        <begin position="7"/>
        <end position="28"/>
    </location>
</feature>
<gene>
    <name evidence="2" type="ORF">EDD18DRAFT_1156171</name>
</gene>
<evidence type="ECO:0000256" key="1">
    <source>
        <dbReference type="SAM" id="Phobius"/>
    </source>
</evidence>
<keyword evidence="1" id="KW-0812">Transmembrane</keyword>
<sequence length="129" mass="14503">MNLKLFIVRSLALDVDVLLLQVLWFSVITMANKSFVACLTFLVLLQLATLLPDQLARFAEPLEKTDPIPQIPVPFSKPITSRPKDLLLQSCSTLYHFAYVSLQLESSPSVERLTNMATEETQNTFPPLP</sequence>
<evidence type="ECO:0000313" key="2">
    <source>
        <dbReference type="EMBL" id="KAK0498075.1"/>
    </source>
</evidence>
<accession>A0AA39UYB6</accession>
<organism evidence="2 3">
    <name type="scientific">Armillaria luteobubalina</name>
    <dbReference type="NCBI Taxonomy" id="153913"/>
    <lineage>
        <taxon>Eukaryota</taxon>
        <taxon>Fungi</taxon>
        <taxon>Dikarya</taxon>
        <taxon>Basidiomycota</taxon>
        <taxon>Agaricomycotina</taxon>
        <taxon>Agaricomycetes</taxon>
        <taxon>Agaricomycetidae</taxon>
        <taxon>Agaricales</taxon>
        <taxon>Marasmiineae</taxon>
        <taxon>Physalacriaceae</taxon>
        <taxon>Armillaria</taxon>
    </lineage>
</organism>
<keyword evidence="3" id="KW-1185">Reference proteome</keyword>
<reference evidence="2" key="1">
    <citation type="submission" date="2023-06" db="EMBL/GenBank/DDBJ databases">
        <authorList>
            <consortium name="Lawrence Berkeley National Laboratory"/>
            <person name="Ahrendt S."/>
            <person name="Sahu N."/>
            <person name="Indic B."/>
            <person name="Wong-Bajracharya J."/>
            <person name="Merenyi Z."/>
            <person name="Ke H.-M."/>
            <person name="Monk M."/>
            <person name="Kocsube S."/>
            <person name="Drula E."/>
            <person name="Lipzen A."/>
            <person name="Balint B."/>
            <person name="Henrissat B."/>
            <person name="Andreopoulos B."/>
            <person name="Martin F.M."/>
            <person name="Harder C.B."/>
            <person name="Rigling D."/>
            <person name="Ford K.L."/>
            <person name="Foster G.D."/>
            <person name="Pangilinan J."/>
            <person name="Papanicolaou A."/>
            <person name="Barry K."/>
            <person name="LaButti K."/>
            <person name="Viragh M."/>
            <person name="Koriabine M."/>
            <person name="Yan M."/>
            <person name="Riley R."/>
            <person name="Champramary S."/>
            <person name="Plett K.L."/>
            <person name="Tsai I.J."/>
            <person name="Slot J."/>
            <person name="Sipos G."/>
            <person name="Plett J."/>
            <person name="Nagy L.G."/>
            <person name="Grigoriev I.V."/>
        </authorList>
    </citation>
    <scope>NUCLEOTIDE SEQUENCE</scope>
    <source>
        <strain evidence="2">HWK02</strain>
    </source>
</reference>
<name>A0AA39UYB6_9AGAR</name>
<keyword evidence="1" id="KW-1133">Transmembrane helix</keyword>
<protein>
    <submittedName>
        <fullName evidence="2">Uncharacterized protein</fullName>
    </submittedName>
</protein>
<proteinExistence type="predicted"/>